<dbReference type="AlphaFoldDB" id="A0A6J7QR00"/>
<protein>
    <submittedName>
        <fullName evidence="3">Unannotated protein</fullName>
    </submittedName>
</protein>
<dbReference type="InterPro" id="IPR023606">
    <property type="entry name" value="CoA-Trfase_III_dom_1_sf"/>
</dbReference>
<dbReference type="EMBL" id="CAFABE010000046">
    <property type="protein sequence ID" value="CAB4829716.1"/>
    <property type="molecule type" value="Genomic_DNA"/>
</dbReference>
<dbReference type="PANTHER" id="PTHR48228:SF5">
    <property type="entry name" value="ALPHA-METHYLACYL-COA RACEMASE"/>
    <property type="match status" value="1"/>
</dbReference>
<dbReference type="EMBL" id="CAFBPM010000007">
    <property type="protein sequence ID" value="CAB5020190.1"/>
    <property type="molecule type" value="Genomic_DNA"/>
</dbReference>
<dbReference type="SUPFAM" id="SSF89796">
    <property type="entry name" value="CoA-transferase family III (CaiB/BaiF)"/>
    <property type="match status" value="1"/>
</dbReference>
<dbReference type="Pfam" id="PF02515">
    <property type="entry name" value="CoA_transf_3"/>
    <property type="match status" value="1"/>
</dbReference>
<evidence type="ECO:0000313" key="1">
    <source>
        <dbReference type="EMBL" id="CAB4829716.1"/>
    </source>
</evidence>
<dbReference type="Gene3D" id="3.40.50.10540">
    <property type="entry name" value="Crotonobetainyl-coa:carnitine coa-transferase, domain 1"/>
    <property type="match status" value="1"/>
</dbReference>
<proteinExistence type="predicted"/>
<sequence>MSTPAPLSGVRIIECSALGPAEITAPLIDLGADVIKVEPPQGDYIREMTWPIVEGVSLMHLHVNRGKRSITLDLKTPEGVGILKELCHGADAVVEAMRPGGLARRGVGYDDLKVDNPKIVFCSISGYGMTGPYKDMPSHGVAYDVWAGLVNVARDDEGFAYLPEHPSTGIHAGPLFGALGLLAAIIRARTTGEGSFFEIAQSDASASMDWLRSETWRAYERPDSEVTGNKSDNFERRAPGTAGMQEGVRYQVYEANDGLFVLFMASEQEFWKNFCEGVERLDLFERWPGSKYADHARGNREMQRELQAIFLTKTATEWLEFGNRVNTPIAPINSPRTLLDDPQFKDRFPLFSVEQLGAEQLPTPLKFIGETLPTPSKAPSVGQHTDDVLKDLLGWSPEKINAARESGAFGNTS</sequence>
<accession>A0A6J7QR00</accession>
<dbReference type="GO" id="GO:0003824">
    <property type="term" value="F:catalytic activity"/>
    <property type="evidence" value="ECO:0007669"/>
    <property type="project" value="InterPro"/>
</dbReference>
<dbReference type="PANTHER" id="PTHR48228">
    <property type="entry name" value="SUCCINYL-COA--D-CITRAMALATE COA-TRANSFERASE"/>
    <property type="match status" value="1"/>
</dbReference>
<dbReference type="Gene3D" id="3.30.1540.10">
    <property type="entry name" value="formyl-coa transferase, domain 3"/>
    <property type="match status" value="1"/>
</dbReference>
<evidence type="ECO:0000313" key="2">
    <source>
        <dbReference type="EMBL" id="CAB4879878.1"/>
    </source>
</evidence>
<evidence type="ECO:0000313" key="3">
    <source>
        <dbReference type="EMBL" id="CAB5020190.1"/>
    </source>
</evidence>
<dbReference type="EMBL" id="CAFBLT010000001">
    <property type="protein sequence ID" value="CAB4879878.1"/>
    <property type="molecule type" value="Genomic_DNA"/>
</dbReference>
<gene>
    <name evidence="1" type="ORF">UFOPK3164_01042</name>
    <name evidence="2" type="ORF">UFOPK3427_01436</name>
    <name evidence="3" type="ORF">UFOPK4112_00865</name>
</gene>
<dbReference type="InterPro" id="IPR003673">
    <property type="entry name" value="CoA-Trfase_fam_III"/>
</dbReference>
<name>A0A6J7QR00_9ZZZZ</name>
<dbReference type="InterPro" id="IPR050509">
    <property type="entry name" value="CoA-transferase_III"/>
</dbReference>
<reference evidence="3" key="1">
    <citation type="submission" date="2020-05" db="EMBL/GenBank/DDBJ databases">
        <authorList>
            <person name="Chiriac C."/>
            <person name="Salcher M."/>
            <person name="Ghai R."/>
            <person name="Kavagutti S V."/>
        </authorList>
    </citation>
    <scope>NUCLEOTIDE SEQUENCE</scope>
</reference>
<dbReference type="InterPro" id="IPR044855">
    <property type="entry name" value="CoA-Trfase_III_dom3_sf"/>
</dbReference>
<organism evidence="3">
    <name type="scientific">freshwater metagenome</name>
    <dbReference type="NCBI Taxonomy" id="449393"/>
    <lineage>
        <taxon>unclassified sequences</taxon>
        <taxon>metagenomes</taxon>
        <taxon>ecological metagenomes</taxon>
    </lineage>
</organism>